<gene>
    <name evidence="2" type="ORF">O181_036970</name>
</gene>
<evidence type="ECO:0000313" key="2">
    <source>
        <dbReference type="EMBL" id="MBW0497255.1"/>
    </source>
</evidence>
<name>A0A9Q3D9Y8_9BASI</name>
<organism evidence="2 3">
    <name type="scientific">Austropuccinia psidii MF-1</name>
    <dbReference type="NCBI Taxonomy" id="1389203"/>
    <lineage>
        <taxon>Eukaryota</taxon>
        <taxon>Fungi</taxon>
        <taxon>Dikarya</taxon>
        <taxon>Basidiomycota</taxon>
        <taxon>Pucciniomycotina</taxon>
        <taxon>Pucciniomycetes</taxon>
        <taxon>Pucciniales</taxon>
        <taxon>Sphaerophragmiaceae</taxon>
        <taxon>Austropuccinia</taxon>
    </lineage>
</organism>
<dbReference type="Pfam" id="PF17921">
    <property type="entry name" value="Integrase_H2C2"/>
    <property type="match status" value="1"/>
</dbReference>
<accession>A0A9Q3D9Y8</accession>
<feature type="domain" description="Integrase zinc-binding" evidence="1">
    <location>
        <begin position="2"/>
        <end position="41"/>
    </location>
</feature>
<dbReference type="Gene3D" id="1.10.340.70">
    <property type="match status" value="1"/>
</dbReference>
<dbReference type="EMBL" id="AVOT02014082">
    <property type="protein sequence ID" value="MBW0497255.1"/>
    <property type="molecule type" value="Genomic_DNA"/>
</dbReference>
<evidence type="ECO:0000259" key="1">
    <source>
        <dbReference type="Pfam" id="PF17921"/>
    </source>
</evidence>
<reference evidence="2" key="1">
    <citation type="submission" date="2021-03" db="EMBL/GenBank/DDBJ databases">
        <title>Draft genome sequence of rust myrtle Austropuccinia psidii MF-1, a brazilian biotype.</title>
        <authorList>
            <person name="Quecine M.C."/>
            <person name="Pachon D.M.R."/>
            <person name="Bonatelli M.L."/>
            <person name="Correr F.H."/>
            <person name="Franceschini L.M."/>
            <person name="Leite T.F."/>
            <person name="Margarido G.R.A."/>
            <person name="Almeida C.A."/>
            <person name="Ferrarezi J.A."/>
            <person name="Labate C.A."/>
        </authorList>
    </citation>
    <scope>NUCLEOTIDE SEQUENCE</scope>
    <source>
        <strain evidence="2">MF-1</strain>
    </source>
</reference>
<comment type="caution">
    <text evidence="2">The sequence shown here is derived from an EMBL/GenBank/DDBJ whole genome shotgun (WGS) entry which is preliminary data.</text>
</comment>
<dbReference type="Proteomes" id="UP000765509">
    <property type="component" value="Unassembled WGS sequence"/>
</dbReference>
<sequence>MGHMREDRTKERVAITAWWPKWEPELSEYIKTCERWQKANRNHGKYGLLQHIEEPKYPWETINMDWATGLVPGGKENFNVFLIILDMSECQVESMKR</sequence>
<proteinExistence type="predicted"/>
<evidence type="ECO:0000313" key="3">
    <source>
        <dbReference type="Proteomes" id="UP000765509"/>
    </source>
</evidence>
<protein>
    <recommendedName>
        <fullName evidence="1">Integrase zinc-binding domain-containing protein</fullName>
    </recommendedName>
</protein>
<dbReference type="InterPro" id="IPR041588">
    <property type="entry name" value="Integrase_H2C2"/>
</dbReference>
<keyword evidence="3" id="KW-1185">Reference proteome</keyword>
<dbReference type="AlphaFoldDB" id="A0A9Q3D9Y8"/>